<sequence>MKDSPNMAEDQQKYRHNQSNLSISNQFFGARYRWSTVPQDAPQSMEEAQALIDQLYLSGGPFFSKEMIRLAFEQCQRKPVRGEMLYINDVTGAVVEFECQTGEVKIQIDHDGEKSTYLLLDPVLSYECRAHLKHHLWWTGIREDRSPFCSLTLLHPSFKFKTDTREPIDPTPRRPPEAVAQEFLDRSRKWQKSEVAQQLVHILCAHAAGHEISKIIGLALGAISYDTDDRSRSFVQHALLLTLQDWLMGRDKKDKPVCYAQDPAYRSVDRQILKEHGIEAIDDPRAWLEIDNQSIVFSVAPNVPVKEIVADIARPAIVIWERVGYNDADREGKMSCTDPDSPRVRAMLAQYEVFDFGAEDDPDFCKTVIYIRRCRG</sequence>
<keyword evidence="3" id="KW-1185">Reference proteome</keyword>
<organism evidence="2 3">
    <name type="scientific">Penicillium ucsense</name>
    <dbReference type="NCBI Taxonomy" id="2839758"/>
    <lineage>
        <taxon>Eukaryota</taxon>
        <taxon>Fungi</taxon>
        <taxon>Dikarya</taxon>
        <taxon>Ascomycota</taxon>
        <taxon>Pezizomycotina</taxon>
        <taxon>Eurotiomycetes</taxon>
        <taxon>Eurotiomycetidae</taxon>
        <taxon>Eurotiales</taxon>
        <taxon>Aspergillaceae</taxon>
        <taxon>Penicillium</taxon>
    </lineage>
</organism>
<dbReference type="AlphaFoldDB" id="A0A8J8WMI3"/>
<protein>
    <recommendedName>
        <fullName evidence="1">SRR1-like domain-containing protein</fullName>
    </recommendedName>
</protein>
<evidence type="ECO:0000313" key="2">
    <source>
        <dbReference type="EMBL" id="KAF7718474.1"/>
    </source>
</evidence>
<feature type="domain" description="SRR1-like" evidence="1">
    <location>
        <begin position="205"/>
        <end position="323"/>
    </location>
</feature>
<dbReference type="EMBL" id="WIWV01000014">
    <property type="protein sequence ID" value="KAF7718474.1"/>
    <property type="molecule type" value="Genomic_DNA"/>
</dbReference>
<evidence type="ECO:0000313" key="3">
    <source>
        <dbReference type="Proteomes" id="UP000631181"/>
    </source>
</evidence>
<gene>
    <name evidence="2" type="ORF">PECM_001779</name>
</gene>
<dbReference type="OrthoDB" id="5230585at2759"/>
<comment type="caution">
    <text evidence="2">The sequence shown here is derived from an EMBL/GenBank/DDBJ whole genome shotgun (WGS) entry which is preliminary data.</text>
</comment>
<accession>A0A8J8WMI3</accession>
<reference evidence="2" key="1">
    <citation type="journal article" date="2020" name="Front. Microbiol.">
        <title>Gene regulatory networks of Penicillium echinulatum 2HH and Penicillium oxalicum 114-2 inferred by a computational biology approach.</title>
        <authorList>
            <person name="Lenz A.R."/>
            <person name="Galan-Vasquez E."/>
            <person name="Balbinot E."/>
            <person name="De Abreu F.P."/>
            <person name="De Oliveira N.S."/>
            <person name="Da Rosa L.O."/>
            <person name="De Avila E Silva S."/>
            <person name="Camassola M."/>
            <person name="Dillon A.J.P."/>
            <person name="Perez-Rueda E."/>
        </authorList>
    </citation>
    <scope>NUCLEOTIDE SEQUENCE</scope>
    <source>
        <strain evidence="2">S1M29</strain>
    </source>
</reference>
<dbReference type="Proteomes" id="UP000631181">
    <property type="component" value="Unassembled WGS sequence"/>
</dbReference>
<dbReference type="PANTHER" id="PTHR42080">
    <property type="entry name" value="SRR1 DOMAIN-CONTAINING PROTEIN"/>
    <property type="match status" value="1"/>
</dbReference>
<dbReference type="Pfam" id="PF07985">
    <property type="entry name" value="SRR1"/>
    <property type="match status" value="1"/>
</dbReference>
<name>A0A8J8WMI3_9EURO</name>
<evidence type="ECO:0000259" key="1">
    <source>
        <dbReference type="Pfam" id="PF07985"/>
    </source>
</evidence>
<proteinExistence type="predicted"/>
<dbReference type="InterPro" id="IPR012942">
    <property type="entry name" value="SRR1-like"/>
</dbReference>
<dbReference type="PANTHER" id="PTHR42080:SF3">
    <property type="entry name" value="SRR1-LIKE DOMAIN-CONTAINING PROTEIN"/>
    <property type="match status" value="1"/>
</dbReference>